<reference evidence="1 2" key="1">
    <citation type="submission" date="2022-03" db="EMBL/GenBank/DDBJ databases">
        <title>A chromosomal length assembly of Cordylochernes scorpioides.</title>
        <authorList>
            <person name="Zeh D."/>
            <person name="Zeh J."/>
        </authorList>
    </citation>
    <scope>NUCLEOTIDE SEQUENCE [LARGE SCALE GENOMIC DNA]</scope>
    <source>
        <strain evidence="1">IN4F17</strain>
        <tissue evidence="1">Whole Body</tissue>
    </source>
</reference>
<organism evidence="1 2">
    <name type="scientific">Cordylochernes scorpioides</name>
    <dbReference type="NCBI Taxonomy" id="51811"/>
    <lineage>
        <taxon>Eukaryota</taxon>
        <taxon>Metazoa</taxon>
        <taxon>Ecdysozoa</taxon>
        <taxon>Arthropoda</taxon>
        <taxon>Chelicerata</taxon>
        <taxon>Arachnida</taxon>
        <taxon>Pseudoscorpiones</taxon>
        <taxon>Cheliferoidea</taxon>
        <taxon>Chernetidae</taxon>
        <taxon>Cordylochernes</taxon>
    </lineage>
</organism>
<proteinExistence type="predicted"/>
<protein>
    <submittedName>
        <fullName evidence="1">Uncharacterized protein</fullName>
    </submittedName>
</protein>
<dbReference type="Proteomes" id="UP001235939">
    <property type="component" value="Chromosome X"/>
</dbReference>
<sequence length="194" mass="22097">MESPGCRPVGHFEFPPRAVLALVTQLCQVPKKPRGRLTDSRRMEGGVDGGKFSMSSAISLLLRKTFLSPETLIQNENSSFIVASNATFCQKSKGNHTGRGRRCTVNSKIIKKRLSTKFKVSLIKFDCETSISKFSAYRIAKKELNPKAYKFQKVQLFTNENKHVWLERCSQFSIRPMVFFLEIRKEKTIGLMLN</sequence>
<evidence type="ECO:0000313" key="1">
    <source>
        <dbReference type="EMBL" id="UYV84188.1"/>
    </source>
</evidence>
<dbReference type="EMBL" id="CP092886">
    <property type="protein sequence ID" value="UYV84188.1"/>
    <property type="molecule type" value="Genomic_DNA"/>
</dbReference>
<accession>A0ABY6LSX2</accession>
<keyword evidence="2" id="KW-1185">Reference proteome</keyword>
<gene>
    <name evidence="1" type="ORF">LAZ67_X001475</name>
</gene>
<evidence type="ECO:0000313" key="2">
    <source>
        <dbReference type="Proteomes" id="UP001235939"/>
    </source>
</evidence>
<name>A0ABY6LSX2_9ARAC</name>